<dbReference type="GO" id="GO:0005774">
    <property type="term" value="C:vacuolar membrane"/>
    <property type="evidence" value="ECO:0007669"/>
    <property type="project" value="TreeGrafter"/>
</dbReference>
<reference evidence="9" key="1">
    <citation type="submission" date="2022-07" db="EMBL/GenBank/DDBJ databases">
        <title>Phylogenomic reconstructions and comparative analyses of Kickxellomycotina fungi.</title>
        <authorList>
            <person name="Reynolds N.K."/>
            <person name="Stajich J.E."/>
            <person name="Barry K."/>
            <person name="Grigoriev I.V."/>
            <person name="Crous P."/>
            <person name="Smith M.E."/>
        </authorList>
    </citation>
    <scope>NUCLEOTIDE SEQUENCE</scope>
    <source>
        <strain evidence="9">NRRL 3115</strain>
    </source>
</reference>
<dbReference type="AlphaFoldDB" id="A0A9W8KWF5"/>
<accession>A0A9W8KWF5</accession>
<comment type="caution">
    <text evidence="9">The sequence shown here is derived from an EMBL/GenBank/DDBJ whole genome shotgun (WGS) entry which is preliminary data.</text>
</comment>
<feature type="transmembrane region" description="Helical" evidence="7">
    <location>
        <begin position="490"/>
        <end position="513"/>
    </location>
</feature>
<evidence type="ECO:0000256" key="1">
    <source>
        <dbReference type="ARBA" id="ARBA00004141"/>
    </source>
</evidence>
<proteinExistence type="inferred from homology"/>
<evidence type="ECO:0000256" key="3">
    <source>
        <dbReference type="ARBA" id="ARBA00022692"/>
    </source>
</evidence>
<protein>
    <recommendedName>
        <fullName evidence="8">Amino acid transporter transmembrane domain-containing protein</fullName>
    </recommendedName>
</protein>
<evidence type="ECO:0000259" key="8">
    <source>
        <dbReference type="Pfam" id="PF01490"/>
    </source>
</evidence>
<feature type="transmembrane region" description="Helical" evidence="7">
    <location>
        <begin position="387"/>
        <end position="408"/>
    </location>
</feature>
<keyword evidence="5 7" id="KW-0472">Membrane</keyword>
<sequence length="707" mass="77264">MASASFSDNDGRLPSNAQQVKGGSSDTSRADTPKPQSIRKGSTSLARATDRLASPPSSLPRSLHLEEVANSDGEDSDIHPARQWPSGSLDKTVAARRLKRHLVMHAGEGIGASALRANDDDDNSLNGGVAREPLGEEEDGYAGDVNDEEEDGDNEGTNANAVVADPLKLLSGDVTYGIYRWHRDNDQSSDAFSANRRRGSFSGVASDSEWDVPYSQQQMHMPGGFRRQFVHDRAVRAGRRPVTMMTENFVDFIGLYGHFAGGEYPSDDDDDDDDDVYVRGRAAHEVPADVCTPLLRHRSTISSRSIHATASSKKAFFLLLKAFVGTGVLVLPKAFSNGGLLASAIIMFFVAWYAWHCMVILGEVYLRVGGSYSELGHKLFGRWASRIITVSILFAQIGFCSAYTIFVATNVRDLWNSLTGCQYNFSPTFWVLAQLLAYIPLSWVRKIKQFAPFALAANIFIMLGLGYVLFYDVFSISAHGIADIVQYNPLRFPLLVGTAVFAYEGVTLVIPILDSMTHQEQFSKVLTIALGLCIVIFVGVGTLSYMAFGESVETVILLNLPKGPPTILVQLFYSLAIMLSVPLQLFPAVRILESGIFPRSGKGNPVIKWQKNMFRALMAMVVASVAIFGAEQLDNFIAIIGAFSCTPLSFIFPAALHYQISSGHRWTRFKDIVLAAVGTVILVYVTYIGIRSWGAAPPPIDRCAAKP</sequence>
<dbReference type="PANTHER" id="PTHR22950:SF666">
    <property type="entry name" value="VACUOLAR AMINO ACID TRANSPORTER 4"/>
    <property type="match status" value="1"/>
</dbReference>
<feature type="domain" description="Amino acid transporter transmembrane" evidence="8">
    <location>
        <begin position="309"/>
        <end position="690"/>
    </location>
</feature>
<feature type="transmembrane region" description="Helical" evidence="7">
    <location>
        <begin position="451"/>
        <end position="470"/>
    </location>
</feature>
<evidence type="ECO:0000256" key="7">
    <source>
        <dbReference type="SAM" id="Phobius"/>
    </source>
</evidence>
<keyword evidence="4 7" id="KW-1133">Transmembrane helix</keyword>
<feature type="transmembrane region" description="Helical" evidence="7">
    <location>
        <begin position="567"/>
        <end position="592"/>
    </location>
</feature>
<feature type="region of interest" description="Disordered" evidence="6">
    <location>
        <begin position="114"/>
        <end position="159"/>
    </location>
</feature>
<feature type="compositionally biased region" description="Polar residues" evidence="6">
    <location>
        <begin position="15"/>
        <end position="27"/>
    </location>
</feature>
<feature type="compositionally biased region" description="Acidic residues" evidence="6">
    <location>
        <begin position="135"/>
        <end position="154"/>
    </location>
</feature>
<dbReference type="Gene3D" id="1.20.1740.10">
    <property type="entry name" value="Amino acid/polyamine transporter I"/>
    <property type="match status" value="1"/>
</dbReference>
<feature type="compositionally biased region" description="Low complexity" evidence="6">
    <location>
        <begin position="52"/>
        <end position="62"/>
    </location>
</feature>
<feature type="transmembrane region" description="Helical" evidence="7">
    <location>
        <begin position="672"/>
        <end position="690"/>
    </location>
</feature>
<feature type="transmembrane region" description="Helical" evidence="7">
    <location>
        <begin position="428"/>
        <end position="444"/>
    </location>
</feature>
<dbReference type="InterPro" id="IPR013057">
    <property type="entry name" value="AA_transpt_TM"/>
</dbReference>
<evidence type="ECO:0000313" key="10">
    <source>
        <dbReference type="Proteomes" id="UP001151518"/>
    </source>
</evidence>
<feature type="transmembrane region" description="Helical" evidence="7">
    <location>
        <begin position="525"/>
        <end position="547"/>
    </location>
</feature>
<feature type="region of interest" description="Disordered" evidence="6">
    <location>
        <begin position="1"/>
        <end position="63"/>
    </location>
</feature>
<dbReference type="PANTHER" id="PTHR22950">
    <property type="entry name" value="AMINO ACID TRANSPORTER"/>
    <property type="match status" value="1"/>
</dbReference>
<evidence type="ECO:0000256" key="5">
    <source>
        <dbReference type="ARBA" id="ARBA00023136"/>
    </source>
</evidence>
<evidence type="ECO:0000313" key="9">
    <source>
        <dbReference type="EMBL" id="KAJ2671513.1"/>
    </source>
</evidence>
<evidence type="ECO:0000256" key="6">
    <source>
        <dbReference type="SAM" id="MobiDB-lite"/>
    </source>
</evidence>
<dbReference type="EMBL" id="JANBTW010000100">
    <property type="protein sequence ID" value="KAJ2671513.1"/>
    <property type="molecule type" value="Genomic_DNA"/>
</dbReference>
<gene>
    <name evidence="9" type="ORF">GGI25_005477</name>
</gene>
<feature type="region of interest" description="Disordered" evidence="6">
    <location>
        <begin position="68"/>
        <end position="87"/>
    </location>
</feature>
<comment type="subcellular location">
    <subcellularLocation>
        <location evidence="1">Membrane</location>
        <topology evidence="1">Multi-pass membrane protein</topology>
    </subcellularLocation>
</comment>
<comment type="similarity">
    <text evidence="2">Belongs to the amino acid/polyamine transporter 2 family.</text>
</comment>
<evidence type="ECO:0000256" key="2">
    <source>
        <dbReference type="ARBA" id="ARBA00008066"/>
    </source>
</evidence>
<dbReference type="GO" id="GO:0015179">
    <property type="term" value="F:L-amino acid transmembrane transporter activity"/>
    <property type="evidence" value="ECO:0007669"/>
    <property type="project" value="TreeGrafter"/>
</dbReference>
<name>A0A9W8KWF5_9FUNG</name>
<feature type="transmembrane region" description="Helical" evidence="7">
    <location>
        <begin position="613"/>
        <end position="630"/>
    </location>
</feature>
<feature type="transmembrane region" description="Helical" evidence="7">
    <location>
        <begin position="341"/>
        <end position="366"/>
    </location>
</feature>
<keyword evidence="3 7" id="KW-0812">Transmembrane</keyword>
<organism evidence="9 10">
    <name type="scientific">Coemansia spiralis</name>
    <dbReference type="NCBI Taxonomy" id="417178"/>
    <lineage>
        <taxon>Eukaryota</taxon>
        <taxon>Fungi</taxon>
        <taxon>Fungi incertae sedis</taxon>
        <taxon>Zoopagomycota</taxon>
        <taxon>Kickxellomycotina</taxon>
        <taxon>Kickxellomycetes</taxon>
        <taxon>Kickxellales</taxon>
        <taxon>Kickxellaceae</taxon>
        <taxon>Coemansia</taxon>
    </lineage>
</organism>
<dbReference type="Proteomes" id="UP001151518">
    <property type="component" value="Unassembled WGS sequence"/>
</dbReference>
<dbReference type="Pfam" id="PF01490">
    <property type="entry name" value="Aa_trans"/>
    <property type="match status" value="1"/>
</dbReference>
<feature type="transmembrane region" description="Helical" evidence="7">
    <location>
        <begin position="636"/>
        <end position="660"/>
    </location>
</feature>
<dbReference type="OrthoDB" id="1684102at2759"/>
<evidence type="ECO:0000256" key="4">
    <source>
        <dbReference type="ARBA" id="ARBA00022989"/>
    </source>
</evidence>